<protein>
    <submittedName>
        <fullName evidence="1">Dehydrogenase</fullName>
    </submittedName>
</protein>
<accession>A0A3E0W245</accession>
<dbReference type="OrthoDB" id="833207at2"/>
<dbReference type="PANTHER" id="PTHR10668">
    <property type="entry name" value="PHYTOENE DEHYDROGENASE"/>
    <property type="match status" value="1"/>
</dbReference>
<dbReference type="Gene3D" id="3.50.50.60">
    <property type="entry name" value="FAD/NAD(P)-binding domain"/>
    <property type="match status" value="1"/>
</dbReference>
<dbReference type="InterPro" id="IPR036188">
    <property type="entry name" value="FAD/NAD-bd_sf"/>
</dbReference>
<evidence type="ECO:0000313" key="2">
    <source>
        <dbReference type="Proteomes" id="UP000256709"/>
    </source>
</evidence>
<organism evidence="1 2">
    <name type="scientific">Subtercola boreus</name>
    <dbReference type="NCBI Taxonomy" id="120213"/>
    <lineage>
        <taxon>Bacteria</taxon>
        <taxon>Bacillati</taxon>
        <taxon>Actinomycetota</taxon>
        <taxon>Actinomycetes</taxon>
        <taxon>Micrococcales</taxon>
        <taxon>Microbacteriaceae</taxon>
        <taxon>Subtercola</taxon>
    </lineage>
</organism>
<dbReference type="AlphaFoldDB" id="A0A3E0W245"/>
<gene>
    <name evidence="1" type="ORF">B7R21_03750</name>
</gene>
<dbReference type="RefSeq" id="WP_116281918.1">
    <property type="nucleotide sequence ID" value="NZ_NBXA01000007.1"/>
</dbReference>
<reference evidence="1 2" key="1">
    <citation type="submission" date="2017-04" db="EMBL/GenBank/DDBJ databases">
        <title>Comparative genome analysis of Subtercola boreus.</title>
        <authorList>
            <person name="Cho Y.-J."/>
            <person name="Cho A."/>
            <person name="Kim O.-S."/>
            <person name="Lee J.-I."/>
        </authorList>
    </citation>
    <scope>NUCLEOTIDE SEQUENCE [LARGE SCALE GENOMIC DNA]</scope>
    <source>
        <strain evidence="1 2">P27444</strain>
    </source>
</reference>
<dbReference type="Proteomes" id="UP000256709">
    <property type="component" value="Unassembled WGS sequence"/>
</dbReference>
<dbReference type="PRINTS" id="PR00419">
    <property type="entry name" value="ADXRDTASE"/>
</dbReference>
<sequence>MVDVDAVVVGSGPNGLAAAVTLARAGLSVRVFEGADYVGGAAATRELTLPGFLHDVGSAVHPMALASPFFQQFGLTERVPMVIPEVSYGHPLPGGRAGLAYRDLDRAVEALGPDGRAWRQLFAPLIEHVDALTSFTGANLLRIPRSPLDALRFGLRTLEQGTPAWNLRFSRDVAPAMLAGVAAHSVGRMPGLATSGTGMTLATYAHAYGWPIPVGGSQSIVDALVDDLVAHGGSVETGRRITSLAELPASRVTLLDVGPRAFADMAELPASYRSAVSRFRYGNGVAKLDLALRDPVPWTNPGLRRTGTVHLGGTRADIARSELEVSRGKHPDHPYVLLSQPTLFDASRAPEGQHTVWAYTHVPKGSDRDMSEAIIDTIEASAPGFRDTILARTTSTAAGMERANPNLVGGDISGGAVTLTQLVKRPVVSPHPWDTPIDGVYLCSSSTSPGPSVSGLPGWYAARRALSERFGIRA</sequence>
<comment type="caution">
    <text evidence="1">The sequence shown here is derived from an EMBL/GenBank/DDBJ whole genome shotgun (WGS) entry which is preliminary data.</text>
</comment>
<dbReference type="Pfam" id="PF13450">
    <property type="entry name" value="NAD_binding_8"/>
    <property type="match status" value="1"/>
</dbReference>
<proteinExistence type="predicted"/>
<dbReference type="PANTHER" id="PTHR10668:SF105">
    <property type="entry name" value="DEHYDROGENASE-RELATED"/>
    <property type="match status" value="1"/>
</dbReference>
<dbReference type="SUPFAM" id="SSF51905">
    <property type="entry name" value="FAD/NAD(P)-binding domain"/>
    <property type="match status" value="1"/>
</dbReference>
<dbReference type="EMBL" id="NBXA01000007">
    <property type="protein sequence ID" value="RFA15157.1"/>
    <property type="molecule type" value="Genomic_DNA"/>
</dbReference>
<name>A0A3E0W245_9MICO</name>
<evidence type="ECO:0000313" key="1">
    <source>
        <dbReference type="EMBL" id="RFA15157.1"/>
    </source>
</evidence>